<accession>C9Y7I8</accession>
<dbReference type="EMBL" id="FN543104">
    <property type="protein sequence ID" value="CBA27159.1"/>
    <property type="molecule type" value="Genomic_DNA"/>
</dbReference>
<reference evidence="2" key="1">
    <citation type="journal article" date="2010" name="Nature">
        <title>The dynamic genome of Hydra.</title>
        <authorList>
            <person name="Chapman J.A."/>
            <person name="Kirkness E.F."/>
            <person name="Simakov O."/>
            <person name="Hampson S.E."/>
            <person name="Mitros T."/>
            <person name="Weinmaier T."/>
            <person name="Rattei T."/>
            <person name="Balasubramanian P.G."/>
            <person name="Borman J."/>
            <person name="Busam D."/>
            <person name="Disbennett K."/>
            <person name="Pfannkoch C."/>
            <person name="Sumin N."/>
            <person name="Sutton G."/>
            <person name="Viswanathan L."/>
            <person name="Walenz B."/>
            <person name="Goodstein D.M."/>
            <person name="Hellsten U."/>
            <person name="Kawashima T."/>
            <person name="Prochnik S.E."/>
            <person name="Putnam N.H."/>
            <person name="Shu S."/>
            <person name="Blumberg B."/>
            <person name="Dana C.E."/>
            <person name="Gee L."/>
            <person name="Kibler D.F."/>
            <person name="Law L."/>
            <person name="Lindgens D."/>
            <person name="Martinez D.E."/>
            <person name="Peng J."/>
            <person name="Wigge P.A."/>
            <person name="Bertulat B."/>
            <person name="Guder C."/>
            <person name="Nakamura Y."/>
            <person name="Ozbek S."/>
            <person name="Watanabe H."/>
            <person name="Khalturin K."/>
            <person name="Hemmrich G."/>
            <person name="Franke A."/>
            <person name="Augustin R."/>
            <person name="Fraune S."/>
            <person name="Hayakawa E."/>
            <person name="Hayakawa S."/>
            <person name="Hirose M."/>
            <person name="Hwang J."/>
            <person name="Ikeo K."/>
            <person name="Nishimiya-Fujisawa C."/>
            <person name="Ogura A."/>
            <person name="Takahashi T."/>
            <person name="Steinmetz P.R."/>
            <person name="Zhang X."/>
            <person name="Aufschnaiter R."/>
            <person name="Eder M.K."/>
            <person name="Gorny A.K."/>
            <person name="Salvenmoser W."/>
            <person name="Heimberg A.M."/>
            <person name="Wheeler B.M."/>
            <person name="Peterson K.J."/>
            <person name="Boettger A."/>
            <person name="Tischler P."/>
            <person name="Wolf A."/>
            <person name="Gojobori T."/>
            <person name="Remington K.A."/>
            <person name="Strausberg R.L."/>
            <person name="Venter J."/>
            <person name="Technau U."/>
            <person name="Hobmayer B."/>
            <person name="Bosch T.C."/>
            <person name="Holstein T.W."/>
            <person name="Fujisawa T."/>
            <person name="Bode H.R."/>
            <person name="David C.N."/>
            <person name="Rokhsar D.S."/>
            <person name="Steele R.E."/>
        </authorList>
    </citation>
    <scope>NUCLEOTIDE SEQUENCE</scope>
</reference>
<protein>
    <submittedName>
        <fullName evidence="2">Uncharacterized protein</fullName>
    </submittedName>
</protein>
<feature type="compositionally biased region" description="Basic and acidic residues" evidence="1">
    <location>
        <begin position="15"/>
        <end position="27"/>
    </location>
</feature>
<evidence type="ECO:0000256" key="1">
    <source>
        <dbReference type="SAM" id="MobiDB-lite"/>
    </source>
</evidence>
<gene>
    <name evidence="2" type="ORF">Csp_A00890</name>
</gene>
<organism evidence="2">
    <name type="scientific">Curvibacter symbiont subsp. Hydra magnipapillata</name>
    <dbReference type="NCBI Taxonomy" id="667019"/>
    <lineage>
        <taxon>Bacteria</taxon>
        <taxon>Pseudomonadati</taxon>
        <taxon>Pseudomonadota</taxon>
        <taxon>Betaproteobacteria</taxon>
        <taxon>Burkholderiales</taxon>
        <taxon>Comamonadaceae</taxon>
        <taxon>Curvibacter</taxon>
    </lineage>
</organism>
<sequence>MLASISLQQWNRGESQSEVKEEAEGRGTRAAGLTPVPLRAKTINTQRR</sequence>
<feature type="compositionally biased region" description="Polar residues" evidence="1">
    <location>
        <begin position="1"/>
        <end position="14"/>
    </location>
</feature>
<feature type="region of interest" description="Disordered" evidence="1">
    <location>
        <begin position="1"/>
        <end position="48"/>
    </location>
</feature>
<proteinExistence type="predicted"/>
<name>C9Y7I8_CURXX</name>
<evidence type="ECO:0000313" key="2">
    <source>
        <dbReference type="EMBL" id="CBA27159.1"/>
    </source>
</evidence>
<dbReference type="AlphaFoldDB" id="C9Y7I8"/>